<evidence type="ECO:0000313" key="6">
    <source>
        <dbReference type="Proteomes" id="UP001317532"/>
    </source>
</evidence>
<dbReference type="InterPro" id="IPR002692">
    <property type="entry name" value="S45"/>
</dbReference>
<dbReference type="InterPro" id="IPR014395">
    <property type="entry name" value="Pen/GL7ACA/AHL_acylase"/>
</dbReference>
<dbReference type="InterPro" id="IPR029055">
    <property type="entry name" value="Ntn_hydrolases_N"/>
</dbReference>
<dbReference type="KEGG" id="vab:WPS_21130"/>
<dbReference type="AlphaFoldDB" id="A0AAN2CAQ2"/>
<dbReference type="Gene3D" id="1.10.439.10">
    <property type="entry name" value="Penicillin Amidohydrolase, domain 1"/>
    <property type="match status" value="1"/>
</dbReference>
<keyword evidence="6" id="KW-1185">Reference proteome</keyword>
<dbReference type="RefSeq" id="WP_317994479.1">
    <property type="nucleotide sequence ID" value="NZ_AP025523.1"/>
</dbReference>
<dbReference type="SUPFAM" id="SSF56235">
    <property type="entry name" value="N-terminal nucleophile aminohydrolases (Ntn hydrolases)"/>
    <property type="match status" value="1"/>
</dbReference>
<name>A0AAN2CAQ2_UNVUL</name>
<accession>A0AAN2CAQ2</accession>
<dbReference type="Gene3D" id="3.60.20.10">
    <property type="entry name" value="Glutamine Phosphoribosylpyrophosphate, subunit 1, domain 1"/>
    <property type="match status" value="1"/>
</dbReference>
<dbReference type="PIRSF" id="PIRSF001227">
    <property type="entry name" value="Pen_acylase"/>
    <property type="match status" value="1"/>
</dbReference>
<evidence type="ECO:0000256" key="2">
    <source>
        <dbReference type="ARBA" id="ARBA00022801"/>
    </source>
</evidence>
<dbReference type="Proteomes" id="UP001317532">
    <property type="component" value="Chromosome"/>
</dbReference>
<evidence type="ECO:0000313" key="5">
    <source>
        <dbReference type="EMBL" id="BDE06837.1"/>
    </source>
</evidence>
<dbReference type="InterPro" id="IPR043146">
    <property type="entry name" value="Penicillin_amidase_N_B-knob"/>
</dbReference>
<dbReference type="Gene3D" id="2.30.120.10">
    <property type="match status" value="1"/>
</dbReference>
<comment type="similarity">
    <text evidence="1">Belongs to the peptidase S45 family.</text>
</comment>
<evidence type="ECO:0000256" key="3">
    <source>
        <dbReference type="ARBA" id="ARBA00023145"/>
    </source>
</evidence>
<dbReference type="GO" id="GO:0016811">
    <property type="term" value="F:hydrolase activity, acting on carbon-nitrogen (but not peptide) bonds, in linear amides"/>
    <property type="evidence" value="ECO:0007669"/>
    <property type="project" value="InterPro"/>
</dbReference>
<dbReference type="Gene3D" id="1.10.1400.10">
    <property type="match status" value="1"/>
</dbReference>
<organism evidence="5 6">
    <name type="scientific">Vulcanimicrobium alpinum</name>
    <dbReference type="NCBI Taxonomy" id="3016050"/>
    <lineage>
        <taxon>Bacteria</taxon>
        <taxon>Bacillati</taxon>
        <taxon>Vulcanimicrobiota</taxon>
        <taxon>Vulcanimicrobiia</taxon>
        <taxon>Vulcanimicrobiales</taxon>
        <taxon>Vulcanimicrobiaceae</taxon>
        <taxon>Vulcanimicrobium</taxon>
    </lineage>
</organism>
<evidence type="ECO:0000256" key="1">
    <source>
        <dbReference type="ARBA" id="ARBA00006586"/>
    </source>
</evidence>
<dbReference type="Pfam" id="PF01804">
    <property type="entry name" value="Penicil_amidase"/>
    <property type="match status" value="1"/>
</dbReference>
<dbReference type="PANTHER" id="PTHR34218">
    <property type="entry name" value="PEPTIDASE S45 PENICILLIN AMIDASE"/>
    <property type="match status" value="1"/>
</dbReference>
<dbReference type="InterPro" id="IPR043147">
    <property type="entry name" value="Penicillin_amidase_A-knob"/>
</dbReference>
<protein>
    <submittedName>
        <fullName evidence="5">Beta-lactam antibiotic acylase</fullName>
    </submittedName>
</protein>
<dbReference type="GO" id="GO:0017000">
    <property type="term" value="P:antibiotic biosynthetic process"/>
    <property type="evidence" value="ECO:0007669"/>
    <property type="project" value="InterPro"/>
</dbReference>
<reference evidence="5 6" key="1">
    <citation type="journal article" date="2022" name="ISME Commun">
        <title>Vulcanimicrobium alpinus gen. nov. sp. nov., the first cultivated representative of the candidate phylum 'Eremiobacterota', is a metabolically versatile aerobic anoxygenic phototroph.</title>
        <authorList>
            <person name="Yabe S."/>
            <person name="Muto K."/>
            <person name="Abe K."/>
            <person name="Yokota A."/>
            <person name="Staudigel H."/>
            <person name="Tebo B.M."/>
        </authorList>
    </citation>
    <scope>NUCLEOTIDE SEQUENCE [LARGE SCALE GENOMIC DNA]</scope>
    <source>
        <strain evidence="5 6">WC8-2</strain>
    </source>
</reference>
<gene>
    <name evidence="5" type="ORF">WPS_21130</name>
</gene>
<dbReference type="InterPro" id="IPR023343">
    <property type="entry name" value="Penicillin_amidase_dom1"/>
</dbReference>
<sequence>MPVDGPVTIARDDRGVPHVRAGSVHDLFVAEGYAMASDRLFQMDTTRRFVYGQLAEELGGRLVRVDRRMRRYDIRRLATDVYAHASPDERALLSAFADGVNAAARTQPTPPEYRALFRNFEPWQPQDALAVGFATVLDLDDVPDDVVIRDWVRREVGDRALEAFYPLTDPRYDVPTDGASPGPIAALPALGGAMGGFADADIMPAEERAPVGSNGWVVGADRTTVRRALLANDPHLDLGIPGIWWLFEGSAPGMHIAGAALAGTPGVTLGHNEHLAWGVTAGETAAMRVLKERRDGDRVFEHGRWAPLRHRIETITVRFGADVRADIRENDRGVVIADDQKNHVAYIMQWRMRTHPVSTLAPFFHLLTARTAADGVAAMRALPEPALNTFFADDDGNVAYHFAGGVPMEPAWGRWAVDGDAPEPAFLSYDAAPHVAPSRSAIVVTSNNRSSGAGSPRLAPFWPPPYRAYEVERALRSAADPQGKLTPDAIAAVQRDATSPAEAEFASLVLASAARSHAADDASLAPIVNALRSFDGSLVPESRGATAVVALRLDMLGALAKTHLDPTLAGEYPATGPGFEVVLRALRERPHGWVTRDDYDAFVRASLQRTQQRLGGDIPAFGSYAAQPITHNLAAFGFTLWNGPTYPGRGGSFAPAVQWRNHAQSFRAVWIAGDWDNGTIDIGNGESGEPGSPHYTDQAAAWVQFARTPLPFTDKAVQDATRATLTLTH</sequence>
<evidence type="ECO:0000256" key="4">
    <source>
        <dbReference type="PIRSR" id="PIRSR001227-1"/>
    </source>
</evidence>
<feature type="active site" description="Nucleophile" evidence="4">
    <location>
        <position position="213"/>
    </location>
</feature>
<dbReference type="PANTHER" id="PTHR34218:SF4">
    <property type="entry name" value="ACYL-HOMOSERINE LACTONE ACYLASE QUIP"/>
    <property type="match status" value="1"/>
</dbReference>
<keyword evidence="3" id="KW-0865">Zymogen</keyword>
<proteinExistence type="inferred from homology"/>
<keyword evidence="2" id="KW-0378">Hydrolase</keyword>
<dbReference type="EMBL" id="AP025523">
    <property type="protein sequence ID" value="BDE06837.1"/>
    <property type="molecule type" value="Genomic_DNA"/>
</dbReference>